<dbReference type="EMBL" id="AE008917">
    <property type="protein sequence ID" value="AAL51186.1"/>
    <property type="molecule type" value="Genomic_DNA"/>
</dbReference>
<dbReference type="PIR" id="AG3252">
    <property type="entry name" value="AG3252"/>
</dbReference>
<dbReference type="Proteomes" id="UP000000419">
    <property type="component" value="Chromosome I"/>
</dbReference>
<name>Q8YJS8_BRUME</name>
<keyword evidence="2" id="KW-1185">Reference proteome</keyword>
<organism evidence="1 2">
    <name type="scientific">Brucella melitensis biotype 1 (strain ATCC 23456 / CCUG 17765 / NCTC 10094 / 16M)</name>
    <dbReference type="NCBI Taxonomy" id="224914"/>
    <lineage>
        <taxon>Bacteria</taxon>
        <taxon>Pseudomonadati</taxon>
        <taxon>Pseudomonadota</taxon>
        <taxon>Alphaproteobacteria</taxon>
        <taxon>Hyphomicrobiales</taxon>
        <taxon>Brucellaceae</taxon>
        <taxon>Brucella/Ochrobactrum group</taxon>
        <taxon>Brucella</taxon>
    </lineage>
</organism>
<evidence type="ECO:0000313" key="1">
    <source>
        <dbReference type="EMBL" id="AAL51186.1"/>
    </source>
</evidence>
<accession>Q8YJS8</accession>
<gene>
    <name evidence="1" type="ordered locus">BMEI0004</name>
</gene>
<sequence>MTRLFLATGDSALYEENEKLIEQALGRALAQQYGQIGILNACRFAGEPLSLVIAATDRTDELVSIANRTPDPRRLDKFVLVERGKTMSLPTGGTIEPEHPAAWFCKGHVCLPPVDTGEALRSLL</sequence>
<protein>
    <submittedName>
        <fullName evidence="1">Hypothetical cytosolic protein</fullName>
    </submittedName>
</protein>
<reference evidence="1 2" key="1">
    <citation type="journal article" date="2002" name="Proc. Natl. Acad. Sci. U.S.A.">
        <title>The genome sequence of the facultative intracellular pathogen Brucella melitensis.</title>
        <authorList>
            <person name="DelVecchio V.G."/>
            <person name="Kapatral V."/>
            <person name="Redkar R.J."/>
            <person name="Patra G."/>
            <person name="Mujer C."/>
            <person name="Los T."/>
            <person name="Ivanova N."/>
            <person name="Anderson I."/>
            <person name="Bhattacharyya A."/>
            <person name="Lykidis A."/>
            <person name="Reznik G."/>
            <person name="Jablonski L."/>
            <person name="Larsen N."/>
            <person name="D'Souza M."/>
            <person name="Bernal A."/>
            <person name="Mazur M."/>
            <person name="Goltsman E."/>
            <person name="Selkov E."/>
            <person name="Elzer P.H."/>
            <person name="Hagius S."/>
            <person name="O'Callaghan D."/>
            <person name="Letesson J.J."/>
            <person name="Haselkorn R."/>
            <person name="Kyrpides N."/>
            <person name="Overbeek R."/>
        </authorList>
    </citation>
    <scope>NUCLEOTIDE SEQUENCE [LARGE SCALE GENOMIC DNA]</scope>
    <source>
        <strain evidence="2">ATCC 23456 / CCUG 17765 / NCTC 10094 / 16M</strain>
    </source>
</reference>
<dbReference type="SMR" id="Q8YJS8"/>
<evidence type="ECO:0000313" key="2">
    <source>
        <dbReference type="Proteomes" id="UP000000419"/>
    </source>
</evidence>
<dbReference type="KEGG" id="bme:BMEI0004"/>
<dbReference type="eggNOG" id="COG1331">
    <property type="taxonomic scope" value="Bacteria"/>
</dbReference>
<proteinExistence type="predicted"/>
<dbReference type="AlphaFoldDB" id="Q8YJS8"/>
<dbReference type="PhylomeDB" id="Q8YJS8"/>